<dbReference type="GO" id="GO:0042956">
    <property type="term" value="P:maltodextrin transmembrane transport"/>
    <property type="evidence" value="ECO:0007669"/>
    <property type="project" value="TreeGrafter"/>
</dbReference>
<comment type="caution">
    <text evidence="5">The sequence shown here is derived from an EMBL/GenBank/DDBJ whole genome shotgun (WGS) entry which is preliminary data.</text>
</comment>
<keyword evidence="3" id="KW-0732">Signal</keyword>
<dbReference type="EMBL" id="MEYQ01000043">
    <property type="protein sequence ID" value="OGD38471.1"/>
    <property type="molecule type" value="Genomic_DNA"/>
</dbReference>
<name>A0A1F5C6J0_9BACT</name>
<keyword evidence="4" id="KW-0472">Membrane</keyword>
<keyword evidence="4" id="KW-1133">Transmembrane helix</keyword>
<protein>
    <recommendedName>
        <fullName evidence="7">ABC transporter substrate-binding protein</fullName>
    </recommendedName>
</protein>
<dbReference type="Proteomes" id="UP000177947">
    <property type="component" value="Unassembled WGS sequence"/>
</dbReference>
<evidence type="ECO:0008006" key="7">
    <source>
        <dbReference type="Google" id="ProtNLM"/>
    </source>
</evidence>
<dbReference type="CDD" id="cd13585">
    <property type="entry name" value="PBP2_TMBP_like"/>
    <property type="match status" value="1"/>
</dbReference>
<evidence type="ECO:0000313" key="5">
    <source>
        <dbReference type="EMBL" id="OGD38471.1"/>
    </source>
</evidence>
<proteinExistence type="inferred from homology"/>
<dbReference type="GO" id="GO:0015768">
    <property type="term" value="P:maltose transport"/>
    <property type="evidence" value="ECO:0007669"/>
    <property type="project" value="TreeGrafter"/>
</dbReference>
<dbReference type="PANTHER" id="PTHR30061:SF50">
    <property type="entry name" value="MALTOSE_MALTODEXTRIN-BINDING PERIPLASMIC PROTEIN"/>
    <property type="match status" value="1"/>
</dbReference>
<dbReference type="InterPro" id="IPR006059">
    <property type="entry name" value="SBP"/>
</dbReference>
<dbReference type="AlphaFoldDB" id="A0A1F5C6J0"/>
<accession>A0A1F5C6J0</accession>
<evidence type="ECO:0000256" key="1">
    <source>
        <dbReference type="ARBA" id="ARBA00008520"/>
    </source>
</evidence>
<dbReference type="PANTHER" id="PTHR30061">
    <property type="entry name" value="MALTOSE-BINDING PERIPLASMIC PROTEIN"/>
    <property type="match status" value="1"/>
</dbReference>
<reference evidence="5 6" key="1">
    <citation type="journal article" date="2016" name="Nat. Commun.">
        <title>Thousands of microbial genomes shed light on interconnected biogeochemical processes in an aquifer system.</title>
        <authorList>
            <person name="Anantharaman K."/>
            <person name="Brown C.T."/>
            <person name="Hug L.A."/>
            <person name="Sharon I."/>
            <person name="Castelle C.J."/>
            <person name="Probst A.J."/>
            <person name="Thomas B.C."/>
            <person name="Singh A."/>
            <person name="Wilkins M.J."/>
            <person name="Karaoz U."/>
            <person name="Brodie E.L."/>
            <person name="Williams K.H."/>
            <person name="Hubbard S.S."/>
            <person name="Banfield J.F."/>
        </authorList>
    </citation>
    <scope>NUCLEOTIDE SEQUENCE [LARGE SCALE GENOMIC DNA]</scope>
</reference>
<dbReference type="Gene3D" id="3.40.190.10">
    <property type="entry name" value="Periplasmic binding protein-like II"/>
    <property type="match status" value="1"/>
</dbReference>
<gene>
    <name evidence="5" type="ORF">A2907_02790</name>
</gene>
<evidence type="ECO:0000256" key="2">
    <source>
        <dbReference type="ARBA" id="ARBA00022448"/>
    </source>
</evidence>
<dbReference type="GO" id="GO:0055052">
    <property type="term" value="C:ATP-binding cassette (ABC) transporter complex, substrate-binding subunit-containing"/>
    <property type="evidence" value="ECO:0007669"/>
    <property type="project" value="TreeGrafter"/>
</dbReference>
<feature type="transmembrane region" description="Helical" evidence="4">
    <location>
        <begin position="15"/>
        <end position="34"/>
    </location>
</feature>
<evidence type="ECO:0000256" key="3">
    <source>
        <dbReference type="ARBA" id="ARBA00022729"/>
    </source>
</evidence>
<evidence type="ECO:0000313" key="6">
    <source>
        <dbReference type="Proteomes" id="UP000177947"/>
    </source>
</evidence>
<dbReference type="Pfam" id="PF01547">
    <property type="entry name" value="SBP_bac_1"/>
    <property type="match status" value="1"/>
</dbReference>
<sequence>MSNVKCSVNLNRTKLIIFGITGLFVAILIFALVFSTKQSPQTQVVGDILVWGVIDEPDIINQFVVEFKKSYPKVNITYQKKSANTYEKDLINALAAGRGPDIFYIHNTWLPKHADKIFPDYEEYMTVNSFRDTFVDVAYNDFVLGDEIYALPLYVDTLALFYNKDIFNSVGIANPPSTWEGLLSMVPSLTKKDSSGGISRSAIAMGTAKNIDKATDILSLLMLQSGVKMFDEERMQTTFDQRTMENDIEYPSGQQSLEFYVNFSNAKKSVYTWNNQMPYSIDAFLEGKTAMMINYSYQVENLRSRAPHLKFGVSLAPQPKGAQQSVNYADYWGLTVSKTSKYPDVAWFFAHYLMEKEQSTAYIKMASKPTARRDLVNTQRNQERELGIFAQQSLSAYSWYQPDNIAVSKIFENMIELTASGVSALSAITDAARKIDLLIPHP</sequence>
<keyword evidence="4" id="KW-0812">Transmembrane</keyword>
<dbReference type="GO" id="GO:1901982">
    <property type="term" value="F:maltose binding"/>
    <property type="evidence" value="ECO:0007669"/>
    <property type="project" value="TreeGrafter"/>
</dbReference>
<dbReference type="SUPFAM" id="SSF53850">
    <property type="entry name" value="Periplasmic binding protein-like II"/>
    <property type="match status" value="1"/>
</dbReference>
<evidence type="ECO:0000256" key="4">
    <source>
        <dbReference type="SAM" id="Phobius"/>
    </source>
</evidence>
<keyword evidence="2" id="KW-0813">Transport</keyword>
<organism evidence="5 6">
    <name type="scientific">Candidatus Azambacteria bacterium RIFCSPLOWO2_01_FULL_37_9</name>
    <dbReference type="NCBI Taxonomy" id="1797297"/>
    <lineage>
        <taxon>Bacteria</taxon>
        <taxon>Candidatus Azamiibacteriota</taxon>
    </lineage>
</organism>
<comment type="similarity">
    <text evidence="1">Belongs to the bacterial solute-binding protein 1 family.</text>
</comment>